<dbReference type="Pfam" id="PF18167">
    <property type="entry name" value="Sa_NUDIX"/>
    <property type="match status" value="1"/>
</dbReference>
<evidence type="ECO:0000259" key="2">
    <source>
        <dbReference type="Pfam" id="PF18167"/>
    </source>
</evidence>
<evidence type="ECO:0000313" key="4">
    <source>
        <dbReference type="Proteomes" id="UP000256708"/>
    </source>
</evidence>
<evidence type="ECO:0000256" key="1">
    <source>
        <dbReference type="SAM" id="Phobius"/>
    </source>
</evidence>
<proteinExistence type="predicted"/>
<gene>
    <name evidence="3" type="ORF">DXT99_08290</name>
</gene>
<keyword evidence="1" id="KW-0472">Membrane</keyword>
<accession>A0A3D8LDK2</accession>
<name>A0A3D8LDK2_9BACT</name>
<dbReference type="OrthoDB" id="791606at2"/>
<feature type="transmembrane region" description="Helical" evidence="1">
    <location>
        <begin position="34"/>
        <end position="51"/>
    </location>
</feature>
<protein>
    <recommendedName>
        <fullName evidence="2">CD-NTase-associated protein 16 NUDIX domain-containing protein</fullName>
    </recommendedName>
</protein>
<sequence>MIIYIFTLTILITFVIWGKPLVPHEATFDLLKDLSIVGIGAILGIGIKTVLDLKDKLWVCAVAKLRYHDTYIRVSVAYLFKIYVDGKYLLVKGRNIEQLQPVGGVYKRLPESSKLFNELVILDDKEIPICDTSRHDLRIRVKGKNLHKFISWFESKQDREISHWREFCEELVQPGHLSIDNFPHINYRYLHQNPFYLHWSPYYKCPEVLIHEVYELIPNEKQLQELKNLTASSSTDYQWVDEDTIERLGRSNGTKPFAVAEHANTLFSKGFKVN</sequence>
<dbReference type="AlphaFoldDB" id="A0A3D8LDK2"/>
<dbReference type="Proteomes" id="UP000256708">
    <property type="component" value="Unassembled WGS sequence"/>
</dbReference>
<keyword evidence="4" id="KW-1185">Reference proteome</keyword>
<keyword evidence="1" id="KW-1133">Transmembrane helix</keyword>
<dbReference type="EMBL" id="QRGR01000008">
    <property type="protein sequence ID" value="RDV15485.1"/>
    <property type="molecule type" value="Genomic_DNA"/>
</dbReference>
<comment type="caution">
    <text evidence="3">The sequence shown here is derived from an EMBL/GenBank/DDBJ whole genome shotgun (WGS) entry which is preliminary data.</text>
</comment>
<feature type="domain" description="CD-NTase-associated protein 16 NUDIX" evidence="2">
    <location>
        <begin position="72"/>
        <end position="263"/>
    </location>
</feature>
<organism evidence="3 4">
    <name type="scientific">Pontibacter diazotrophicus</name>
    <dbReference type="NCBI Taxonomy" id="1400979"/>
    <lineage>
        <taxon>Bacteria</taxon>
        <taxon>Pseudomonadati</taxon>
        <taxon>Bacteroidota</taxon>
        <taxon>Cytophagia</taxon>
        <taxon>Cytophagales</taxon>
        <taxon>Hymenobacteraceae</taxon>
        <taxon>Pontibacter</taxon>
    </lineage>
</organism>
<reference evidence="4" key="1">
    <citation type="submission" date="2018-08" db="EMBL/GenBank/DDBJ databases">
        <authorList>
            <person name="Liu Z.-W."/>
            <person name="Du Z.-J."/>
        </authorList>
    </citation>
    <scope>NUCLEOTIDE SEQUENCE [LARGE SCALE GENOMIC DNA]</scope>
    <source>
        <strain evidence="4">H4X</strain>
    </source>
</reference>
<dbReference type="RefSeq" id="WP_115565079.1">
    <property type="nucleotide sequence ID" value="NZ_QRGR01000008.1"/>
</dbReference>
<evidence type="ECO:0000313" key="3">
    <source>
        <dbReference type="EMBL" id="RDV15485.1"/>
    </source>
</evidence>
<dbReference type="InterPro" id="IPR040829">
    <property type="entry name" value="Cap16_NUDIX"/>
</dbReference>
<keyword evidence="1" id="KW-0812">Transmembrane</keyword>